<comment type="cofactor">
    <cofactor evidence="1">
        <name>FAD</name>
        <dbReference type="ChEBI" id="CHEBI:57692"/>
    </cofactor>
</comment>
<proteinExistence type="inferred from homology"/>
<dbReference type="AlphaFoldDB" id="A0A9P8Q139"/>
<feature type="domain" description="FAD dependent oxidoreductase" evidence="6">
    <location>
        <begin position="9"/>
        <end position="391"/>
    </location>
</feature>
<dbReference type="PANTHER" id="PTHR10961">
    <property type="entry name" value="PEROXISOMAL SARCOSINE OXIDASE"/>
    <property type="match status" value="1"/>
</dbReference>
<evidence type="ECO:0000256" key="2">
    <source>
        <dbReference type="ARBA" id="ARBA00010989"/>
    </source>
</evidence>
<dbReference type="GO" id="GO:0051698">
    <property type="term" value="F:saccharopine oxidase activity"/>
    <property type="evidence" value="ECO:0007669"/>
    <property type="project" value="TreeGrafter"/>
</dbReference>
<dbReference type="EMBL" id="JAEUBG010003949">
    <property type="protein sequence ID" value="KAH3682091.1"/>
    <property type="molecule type" value="Genomic_DNA"/>
</dbReference>
<protein>
    <recommendedName>
        <fullName evidence="6">FAD dependent oxidoreductase domain-containing protein</fullName>
    </recommendedName>
</protein>
<evidence type="ECO:0000313" key="7">
    <source>
        <dbReference type="EMBL" id="KAH3682091.1"/>
    </source>
</evidence>
<dbReference type="OrthoDB" id="2219495at2759"/>
<dbReference type="Gene3D" id="3.50.50.60">
    <property type="entry name" value="FAD/NAD(P)-binding domain"/>
    <property type="match status" value="1"/>
</dbReference>
<keyword evidence="8" id="KW-1185">Reference proteome</keyword>
<keyword evidence="4" id="KW-0274">FAD</keyword>
<organism evidence="7 8">
    <name type="scientific">Wickerhamomyces pijperi</name>
    <name type="common">Yeast</name>
    <name type="synonym">Pichia pijperi</name>
    <dbReference type="NCBI Taxonomy" id="599730"/>
    <lineage>
        <taxon>Eukaryota</taxon>
        <taxon>Fungi</taxon>
        <taxon>Dikarya</taxon>
        <taxon>Ascomycota</taxon>
        <taxon>Saccharomycotina</taxon>
        <taxon>Saccharomycetes</taxon>
        <taxon>Phaffomycetales</taxon>
        <taxon>Wickerhamomycetaceae</taxon>
        <taxon>Wickerhamomyces</taxon>
    </lineage>
</organism>
<evidence type="ECO:0000259" key="6">
    <source>
        <dbReference type="Pfam" id="PF01266"/>
    </source>
</evidence>
<dbReference type="Gene3D" id="3.30.9.10">
    <property type="entry name" value="D-Amino Acid Oxidase, subunit A, domain 2"/>
    <property type="match status" value="1"/>
</dbReference>
<evidence type="ECO:0000256" key="4">
    <source>
        <dbReference type="ARBA" id="ARBA00022827"/>
    </source>
</evidence>
<dbReference type="GO" id="GO:0008115">
    <property type="term" value="F:sarcosine oxidase activity"/>
    <property type="evidence" value="ECO:0007669"/>
    <property type="project" value="TreeGrafter"/>
</dbReference>
<keyword evidence="5" id="KW-0560">Oxidoreductase</keyword>
<dbReference type="PANTHER" id="PTHR10961:SF26">
    <property type="entry name" value="L-SACCHAROPINE OXIDASE"/>
    <property type="match status" value="1"/>
</dbReference>
<accession>A0A9P8Q139</accession>
<evidence type="ECO:0000256" key="3">
    <source>
        <dbReference type="ARBA" id="ARBA00022630"/>
    </source>
</evidence>
<dbReference type="GO" id="GO:0050660">
    <property type="term" value="F:flavin adenine dinucleotide binding"/>
    <property type="evidence" value="ECO:0007669"/>
    <property type="project" value="InterPro"/>
</dbReference>
<comment type="caution">
    <text evidence="7">The sequence shown here is derived from an EMBL/GenBank/DDBJ whole genome shotgun (WGS) entry which is preliminary data.</text>
</comment>
<sequence>MTETNKQQILIVGCGVFGLSTALHLSSTAELRSKYQVTAIDAHSIPSPLSAATDYNKIIRAEYADFFYSKLSVEALKLWEDDPMYSKEFVQCGRFTLTPKGAAKRAQYEKQGLDNLKKLGYDVNSGIKRIESGEELAETVPEFKDNQFGDDIKGVYNPKAGYGRAARSLVAVYKQCVKQGVVFHFGDDGDAIEILRSSVNGSESVKVQSGKVYNADKIMVCTGASTGKLLDLSTQVKTLGLFVTHIKLTPEEYTKYHNMPIFFSSELGYFFPPDPETLELKIALTYSDTSNKVSDPHNDGKFITLPSYKINNPEHTFLAIDEPKVRHVLRQTIPSLASHQLHDSKICWISDTPKSHFVIDKVPGMKNVFVSTGDAGHAYKFLPNIGKYIKQLLIDGEWETGSELHSKWGWKYGKEAEFPAQFETRAKRLHFDLKDINEIQGGWFEEKEKLNSKL</sequence>
<reference evidence="7" key="2">
    <citation type="submission" date="2021-01" db="EMBL/GenBank/DDBJ databases">
        <authorList>
            <person name="Schikora-Tamarit M.A."/>
        </authorList>
    </citation>
    <scope>NUCLEOTIDE SEQUENCE</scope>
    <source>
        <strain evidence="7">CBS2887</strain>
    </source>
</reference>
<keyword evidence="3" id="KW-0285">Flavoprotein</keyword>
<comment type="similarity">
    <text evidence="2">Belongs to the MSOX/MTOX family.</text>
</comment>
<gene>
    <name evidence="7" type="ORF">WICPIJ_006940</name>
</gene>
<dbReference type="SUPFAM" id="SSF51905">
    <property type="entry name" value="FAD/NAD(P)-binding domain"/>
    <property type="match status" value="1"/>
</dbReference>
<evidence type="ECO:0000256" key="5">
    <source>
        <dbReference type="ARBA" id="ARBA00023002"/>
    </source>
</evidence>
<name>A0A9P8Q139_WICPI</name>
<dbReference type="Pfam" id="PF01266">
    <property type="entry name" value="DAO"/>
    <property type="match status" value="1"/>
</dbReference>
<dbReference type="InterPro" id="IPR036188">
    <property type="entry name" value="FAD/NAD-bd_sf"/>
</dbReference>
<dbReference type="InterPro" id="IPR006076">
    <property type="entry name" value="FAD-dep_OxRdtase"/>
</dbReference>
<evidence type="ECO:0000256" key="1">
    <source>
        <dbReference type="ARBA" id="ARBA00001974"/>
    </source>
</evidence>
<dbReference type="InterPro" id="IPR045170">
    <property type="entry name" value="MTOX"/>
</dbReference>
<evidence type="ECO:0000313" key="8">
    <source>
        <dbReference type="Proteomes" id="UP000774326"/>
    </source>
</evidence>
<reference evidence="7" key="1">
    <citation type="journal article" date="2021" name="Open Biol.">
        <title>Shared evolutionary footprints suggest mitochondrial oxidative damage underlies multiple complex I losses in fungi.</title>
        <authorList>
            <person name="Schikora-Tamarit M.A."/>
            <person name="Marcet-Houben M."/>
            <person name="Nosek J."/>
            <person name="Gabaldon T."/>
        </authorList>
    </citation>
    <scope>NUCLEOTIDE SEQUENCE</scope>
    <source>
        <strain evidence="7">CBS2887</strain>
    </source>
</reference>
<dbReference type="Proteomes" id="UP000774326">
    <property type="component" value="Unassembled WGS sequence"/>
</dbReference>